<evidence type="ECO:0008006" key="6">
    <source>
        <dbReference type="Google" id="ProtNLM"/>
    </source>
</evidence>
<dbReference type="InterPro" id="IPR000618">
    <property type="entry name" value="Insect_cuticle"/>
</dbReference>
<evidence type="ECO:0000256" key="1">
    <source>
        <dbReference type="ARBA" id="ARBA00022460"/>
    </source>
</evidence>
<dbReference type="Pfam" id="PF00379">
    <property type="entry name" value="Chitin_bind_4"/>
    <property type="match status" value="1"/>
</dbReference>
<name>A0AAN9A108_HALRR</name>
<keyword evidence="3" id="KW-0732">Signal</keyword>
<accession>A0AAN9A108</accession>
<dbReference type="InterPro" id="IPR051217">
    <property type="entry name" value="Insect_Cuticle_Struc_Prot"/>
</dbReference>
<dbReference type="GO" id="GO:0042302">
    <property type="term" value="F:structural constituent of cuticle"/>
    <property type="evidence" value="ECO:0007669"/>
    <property type="project" value="UniProtKB-UniRule"/>
</dbReference>
<dbReference type="InterPro" id="IPR031311">
    <property type="entry name" value="CHIT_BIND_RR_consensus"/>
</dbReference>
<evidence type="ECO:0000256" key="3">
    <source>
        <dbReference type="SAM" id="SignalP"/>
    </source>
</evidence>
<dbReference type="GO" id="GO:0031012">
    <property type="term" value="C:extracellular matrix"/>
    <property type="evidence" value="ECO:0007669"/>
    <property type="project" value="TreeGrafter"/>
</dbReference>
<protein>
    <recommendedName>
        <fullName evidence="6">Cuticle protein</fullName>
    </recommendedName>
</protein>
<dbReference type="PROSITE" id="PS00233">
    <property type="entry name" value="CHIT_BIND_RR_1"/>
    <property type="match status" value="1"/>
</dbReference>
<sequence>MNKLIVLACVVMVSMVAGDHQPPGYAYDAPAVPLLGPPLPQGPYSPPRHPRPLPYGTLGHQAAPLHPDEEPAHYNYEYQVHDDISGAHYGHAQSRQGLLTEGEYFVHLPDGRIQRVTYYADETGYHATVTYEGEAVFPPAPFGQQHVLPVPRPSYGIPKPTAPVPIGPVPAAVAPTLHRPIPGTLAPAVPRPIPGTLAPAVPRPIPGAFNPAAPRPVPVAVAPFR</sequence>
<dbReference type="PANTHER" id="PTHR12236:SF79">
    <property type="entry name" value="CUTICULAR PROTEIN 50CB-RELATED"/>
    <property type="match status" value="1"/>
</dbReference>
<keyword evidence="5" id="KW-1185">Reference proteome</keyword>
<dbReference type="PROSITE" id="PS51155">
    <property type="entry name" value="CHIT_BIND_RR_2"/>
    <property type="match status" value="1"/>
</dbReference>
<dbReference type="Proteomes" id="UP001381693">
    <property type="component" value="Unassembled WGS sequence"/>
</dbReference>
<keyword evidence="1 2" id="KW-0193">Cuticle</keyword>
<evidence type="ECO:0000313" key="4">
    <source>
        <dbReference type="EMBL" id="KAK7071138.1"/>
    </source>
</evidence>
<feature type="chain" id="PRO_5043020386" description="Cuticle protein" evidence="3">
    <location>
        <begin position="19"/>
        <end position="225"/>
    </location>
</feature>
<dbReference type="AlphaFoldDB" id="A0AAN9A108"/>
<proteinExistence type="predicted"/>
<comment type="caution">
    <text evidence="4">The sequence shown here is derived from an EMBL/GenBank/DDBJ whole genome shotgun (WGS) entry which is preliminary data.</text>
</comment>
<evidence type="ECO:0000313" key="5">
    <source>
        <dbReference type="Proteomes" id="UP001381693"/>
    </source>
</evidence>
<dbReference type="EMBL" id="JAXCGZ010015130">
    <property type="protein sequence ID" value="KAK7071138.1"/>
    <property type="molecule type" value="Genomic_DNA"/>
</dbReference>
<reference evidence="4 5" key="1">
    <citation type="submission" date="2023-11" db="EMBL/GenBank/DDBJ databases">
        <title>Halocaridina rubra genome assembly.</title>
        <authorList>
            <person name="Smith C."/>
        </authorList>
    </citation>
    <scope>NUCLEOTIDE SEQUENCE [LARGE SCALE GENOMIC DNA]</scope>
    <source>
        <strain evidence="4">EP-1</strain>
        <tissue evidence="4">Whole</tissue>
    </source>
</reference>
<evidence type="ECO:0000256" key="2">
    <source>
        <dbReference type="PROSITE-ProRule" id="PRU00497"/>
    </source>
</evidence>
<dbReference type="PANTHER" id="PTHR12236">
    <property type="entry name" value="STRUCTURAL CONTITUENT OF CUTICLE"/>
    <property type="match status" value="1"/>
</dbReference>
<dbReference type="GO" id="GO:0005615">
    <property type="term" value="C:extracellular space"/>
    <property type="evidence" value="ECO:0007669"/>
    <property type="project" value="TreeGrafter"/>
</dbReference>
<organism evidence="4 5">
    <name type="scientific">Halocaridina rubra</name>
    <name type="common">Hawaiian red shrimp</name>
    <dbReference type="NCBI Taxonomy" id="373956"/>
    <lineage>
        <taxon>Eukaryota</taxon>
        <taxon>Metazoa</taxon>
        <taxon>Ecdysozoa</taxon>
        <taxon>Arthropoda</taxon>
        <taxon>Crustacea</taxon>
        <taxon>Multicrustacea</taxon>
        <taxon>Malacostraca</taxon>
        <taxon>Eumalacostraca</taxon>
        <taxon>Eucarida</taxon>
        <taxon>Decapoda</taxon>
        <taxon>Pleocyemata</taxon>
        <taxon>Caridea</taxon>
        <taxon>Atyoidea</taxon>
        <taxon>Atyidae</taxon>
        <taxon>Halocaridina</taxon>
    </lineage>
</organism>
<gene>
    <name evidence="4" type="ORF">SK128_018909</name>
</gene>
<feature type="signal peptide" evidence="3">
    <location>
        <begin position="1"/>
        <end position="18"/>
    </location>
</feature>